<feature type="compositionally biased region" description="Polar residues" evidence="1">
    <location>
        <begin position="126"/>
        <end position="136"/>
    </location>
</feature>
<evidence type="ECO:0000313" key="3">
    <source>
        <dbReference type="Proteomes" id="UP001293254"/>
    </source>
</evidence>
<protein>
    <submittedName>
        <fullName evidence="2">Uncharacterized protein</fullName>
    </submittedName>
</protein>
<evidence type="ECO:0000256" key="1">
    <source>
        <dbReference type="SAM" id="MobiDB-lite"/>
    </source>
</evidence>
<feature type="compositionally biased region" description="Basic residues" evidence="1">
    <location>
        <begin position="156"/>
        <end position="176"/>
    </location>
</feature>
<reference evidence="2" key="2">
    <citation type="journal article" date="2024" name="Plant">
        <title>Genomic evolution and insights into agronomic trait innovations of Sesamum species.</title>
        <authorList>
            <person name="Miao H."/>
            <person name="Wang L."/>
            <person name="Qu L."/>
            <person name="Liu H."/>
            <person name="Sun Y."/>
            <person name="Le M."/>
            <person name="Wang Q."/>
            <person name="Wei S."/>
            <person name="Zheng Y."/>
            <person name="Lin W."/>
            <person name="Duan Y."/>
            <person name="Cao H."/>
            <person name="Xiong S."/>
            <person name="Wang X."/>
            <person name="Wei L."/>
            <person name="Li C."/>
            <person name="Ma Q."/>
            <person name="Ju M."/>
            <person name="Zhao R."/>
            <person name="Li G."/>
            <person name="Mu C."/>
            <person name="Tian Q."/>
            <person name="Mei H."/>
            <person name="Zhang T."/>
            <person name="Gao T."/>
            <person name="Zhang H."/>
        </authorList>
    </citation>
    <scope>NUCLEOTIDE SEQUENCE</scope>
    <source>
        <strain evidence="2">3651</strain>
    </source>
</reference>
<dbReference type="AlphaFoldDB" id="A0AAE2CNV4"/>
<reference evidence="2" key="1">
    <citation type="submission" date="2020-06" db="EMBL/GenBank/DDBJ databases">
        <authorList>
            <person name="Li T."/>
            <person name="Hu X."/>
            <person name="Zhang T."/>
            <person name="Song X."/>
            <person name="Zhang H."/>
            <person name="Dai N."/>
            <person name="Sheng W."/>
            <person name="Hou X."/>
            <person name="Wei L."/>
        </authorList>
    </citation>
    <scope>NUCLEOTIDE SEQUENCE</scope>
    <source>
        <strain evidence="2">3651</strain>
        <tissue evidence="2">Leaf</tissue>
    </source>
</reference>
<keyword evidence="3" id="KW-1185">Reference proteome</keyword>
<feature type="compositionally biased region" description="Low complexity" evidence="1">
    <location>
        <begin position="1"/>
        <end position="25"/>
    </location>
</feature>
<feature type="region of interest" description="Disordered" evidence="1">
    <location>
        <begin position="1"/>
        <end position="50"/>
    </location>
</feature>
<dbReference type="Proteomes" id="UP001293254">
    <property type="component" value="Unassembled WGS sequence"/>
</dbReference>
<feature type="region of interest" description="Disordered" evidence="1">
    <location>
        <begin position="121"/>
        <end position="191"/>
    </location>
</feature>
<evidence type="ECO:0000313" key="2">
    <source>
        <dbReference type="EMBL" id="KAK4429066.1"/>
    </source>
</evidence>
<organism evidence="2 3">
    <name type="scientific">Sesamum alatum</name>
    <dbReference type="NCBI Taxonomy" id="300844"/>
    <lineage>
        <taxon>Eukaryota</taxon>
        <taxon>Viridiplantae</taxon>
        <taxon>Streptophyta</taxon>
        <taxon>Embryophyta</taxon>
        <taxon>Tracheophyta</taxon>
        <taxon>Spermatophyta</taxon>
        <taxon>Magnoliopsida</taxon>
        <taxon>eudicotyledons</taxon>
        <taxon>Gunneridae</taxon>
        <taxon>Pentapetalae</taxon>
        <taxon>asterids</taxon>
        <taxon>lamiids</taxon>
        <taxon>Lamiales</taxon>
        <taxon>Pedaliaceae</taxon>
        <taxon>Sesamum</taxon>
    </lineage>
</organism>
<sequence length="371" mass="40968">MSSASNSVSALESSSNSPSHTSSWSFATSPTTVPPLLASNPNIEPNPLDIDRPLETLLEKKGTLPPSIVPQTDSSQPEASSLLSARGRSSGTWVILQAPMILLLRSAIEITSGDTEVAGENVDSAARTQPYNSKSPSVDKAKSKGKKVAEGLSERKKCKTKHHKSSRSNRSSKRSKSHSEKRQAKQAAKKVEEVENLKLVQELTEWWNPKCVSTEMEGEKLVPDWAISERSSVLKHMWDKTRESYIGPAFFLVIRPPWSPPRTPVSKSIMLMFSHSPVSKKLAIFSNLLPSKLLLRLRLPTSWTKALRDANSQVMKLKGFVEGFNLAWLDPTLDGNLVAFPEEETPAPVDDEFESLIEEVEKMDCPSLLVL</sequence>
<feature type="compositionally biased region" description="Polar residues" evidence="1">
    <location>
        <begin position="69"/>
        <end position="78"/>
    </location>
</feature>
<name>A0AAE2CNV4_9LAMI</name>
<feature type="compositionally biased region" description="Basic and acidic residues" evidence="1">
    <location>
        <begin position="177"/>
        <end position="191"/>
    </location>
</feature>
<comment type="caution">
    <text evidence="2">The sequence shown here is derived from an EMBL/GenBank/DDBJ whole genome shotgun (WGS) entry which is preliminary data.</text>
</comment>
<feature type="compositionally biased region" description="Basic and acidic residues" evidence="1">
    <location>
        <begin position="137"/>
        <end position="155"/>
    </location>
</feature>
<proteinExistence type="predicted"/>
<accession>A0AAE2CNV4</accession>
<dbReference type="EMBL" id="JACGWO010000004">
    <property type="protein sequence ID" value="KAK4429066.1"/>
    <property type="molecule type" value="Genomic_DNA"/>
</dbReference>
<gene>
    <name evidence="2" type="ORF">Salat_1206600</name>
</gene>
<feature type="region of interest" description="Disordered" evidence="1">
    <location>
        <begin position="63"/>
        <end position="86"/>
    </location>
</feature>